<keyword evidence="2 5" id="KW-0378">Hydrolase</keyword>
<dbReference type="PANTHER" id="PTHR10353:SF36">
    <property type="entry name" value="LP05116P"/>
    <property type="match status" value="1"/>
</dbReference>
<reference evidence="5 6" key="1">
    <citation type="submission" date="2015-09" db="EMBL/GenBank/DDBJ databases">
        <authorList>
            <consortium name="Pathogen Informatics"/>
        </authorList>
    </citation>
    <scope>NUCLEOTIDE SEQUENCE [LARGE SCALE GENOMIC DNA]</scope>
    <source>
        <strain evidence="5 6">2789STDY5834970</strain>
    </source>
</reference>
<dbReference type="PRINTS" id="PR00131">
    <property type="entry name" value="GLHYDRLASE1"/>
</dbReference>
<dbReference type="EC" id="3.2.1.21" evidence="5"/>
<comment type="similarity">
    <text evidence="1 4">Belongs to the glycosyl hydrolase 1 family.</text>
</comment>
<dbReference type="AlphaFoldDB" id="A0A173V3N0"/>
<dbReference type="Pfam" id="PF00232">
    <property type="entry name" value="Glyco_hydro_1"/>
    <property type="match status" value="1"/>
</dbReference>
<dbReference type="GO" id="GO:0016052">
    <property type="term" value="P:carbohydrate catabolic process"/>
    <property type="evidence" value="ECO:0007669"/>
    <property type="project" value="TreeGrafter"/>
</dbReference>
<dbReference type="SUPFAM" id="SSF51445">
    <property type="entry name" value="(Trans)glycosidases"/>
    <property type="match status" value="1"/>
</dbReference>
<dbReference type="FunFam" id="3.20.20.80:FF:000004">
    <property type="entry name" value="Beta-glucosidase 6-phospho-beta-glucosidase"/>
    <property type="match status" value="1"/>
</dbReference>
<dbReference type="GO" id="GO:0005829">
    <property type="term" value="C:cytosol"/>
    <property type="evidence" value="ECO:0007669"/>
    <property type="project" value="TreeGrafter"/>
</dbReference>
<dbReference type="InterPro" id="IPR001360">
    <property type="entry name" value="Glyco_hydro_1"/>
</dbReference>
<protein>
    <submittedName>
        <fullName evidence="5">Beta-glucosidase A</fullName>
        <ecNumber evidence="5">3.2.1.21</ecNumber>
    </submittedName>
</protein>
<evidence type="ECO:0000256" key="3">
    <source>
        <dbReference type="ARBA" id="ARBA00023295"/>
    </source>
</evidence>
<evidence type="ECO:0000313" key="6">
    <source>
        <dbReference type="Proteomes" id="UP000095649"/>
    </source>
</evidence>
<dbReference type="PANTHER" id="PTHR10353">
    <property type="entry name" value="GLYCOSYL HYDROLASE"/>
    <property type="match status" value="1"/>
</dbReference>
<evidence type="ECO:0000313" key="5">
    <source>
        <dbReference type="EMBL" id="CUN21871.1"/>
    </source>
</evidence>
<sequence length="450" mass="51075">MSKFPENFLWSASTAATQIEGSWNADGKGESIWDTLVHDGTGRIAHSENADTSIDFYHRWREDVALMKQMGLKAYRFSISWPRVLPEGAGKVNEAGVKFYQDLCDELLQNGIQPLVTLYHWDLPTALYRKGGWKNPEIVEWFAAYVEVISKALSGQVNYWITFNEPQMFCGLGLMAGVHAPFEHNGDAAMMAVTKNILLAHGRAVQVLRKNCPGAKVGMAPTGDCCLPKDDSPEEVEKARQKSLSDYPGYIMSNTWWADPVFLGRYPAWAKEKFGDILYPMSDAEWALVSQPLDFYAYNCYQGTVDLVPDPSKYDTYAYQGSPQTAAAWNITPKVLYYASKFWFERYHLPILITESGYSGLDFVMLDGKVHDPQRIDFLHRYLLEMAHAIDDGIPVIGYSVWSLFDNFEWAAGYSCRYGLIYVDYPTLKRTVKDSGWWYRDVIASNGENL</sequence>
<evidence type="ECO:0000256" key="1">
    <source>
        <dbReference type="ARBA" id="ARBA00010838"/>
    </source>
</evidence>
<dbReference type="GO" id="GO:0008422">
    <property type="term" value="F:beta-glucosidase activity"/>
    <property type="evidence" value="ECO:0007669"/>
    <property type="project" value="UniProtKB-EC"/>
</dbReference>
<evidence type="ECO:0000256" key="4">
    <source>
        <dbReference type="RuleBase" id="RU003690"/>
    </source>
</evidence>
<evidence type="ECO:0000256" key="2">
    <source>
        <dbReference type="ARBA" id="ARBA00022801"/>
    </source>
</evidence>
<dbReference type="EMBL" id="CYXN01000033">
    <property type="protein sequence ID" value="CUN21871.1"/>
    <property type="molecule type" value="Genomic_DNA"/>
</dbReference>
<proteinExistence type="inferred from homology"/>
<keyword evidence="3 5" id="KW-0326">Glycosidase</keyword>
<accession>A0A173V3N0</accession>
<dbReference type="InterPro" id="IPR017853">
    <property type="entry name" value="GH"/>
</dbReference>
<gene>
    <name evidence="5" type="primary">bglA_2</name>
    <name evidence="5" type="ORF">ERS852582_02552</name>
</gene>
<dbReference type="Gene3D" id="3.20.20.80">
    <property type="entry name" value="Glycosidases"/>
    <property type="match status" value="1"/>
</dbReference>
<dbReference type="Proteomes" id="UP000095649">
    <property type="component" value="Unassembled WGS sequence"/>
</dbReference>
<organism evidence="5 6">
    <name type="scientific">Faecalibacterium prausnitzii</name>
    <dbReference type="NCBI Taxonomy" id="853"/>
    <lineage>
        <taxon>Bacteria</taxon>
        <taxon>Bacillati</taxon>
        <taxon>Bacillota</taxon>
        <taxon>Clostridia</taxon>
        <taxon>Eubacteriales</taxon>
        <taxon>Oscillospiraceae</taxon>
        <taxon>Faecalibacterium</taxon>
    </lineage>
</organism>
<dbReference type="RefSeq" id="WP_055186855.1">
    <property type="nucleotide sequence ID" value="NZ_CYXN01000033.1"/>
</dbReference>
<dbReference type="OrthoDB" id="2339329at2"/>
<name>A0A173V3N0_9FIRM</name>